<feature type="domain" description="Pyrroloquinoline quinone-dependent pyranose dehydrogenase beta-propeller" evidence="2">
    <location>
        <begin position="40"/>
        <end position="437"/>
    </location>
</feature>
<gene>
    <name evidence="3" type="ORF">NPX13_g5342</name>
</gene>
<sequence length="438" mass="46534">MHWLLSAVVGAALTGTVATQTTTPFPTSCSGVAAAKYPYTVDSAWQITKVASGLRQPRTIIFDPLGNMLVLQATSGASVHTFGPDGCINSTTSLIANSGLNHGLSLSPDGKTLYASSATQVWSWTYDAATRKVSNQKTVITGISQGIHSTRTVVVSPKNPNIIIVSTGSNANWDYAAGSPATGRACVKSFDVSKAPATGYNYNTQGTMVAYGVRNEVALAFDPNGHAWGVENSGDDFRRTVNGQSTDVHIDNPAEELNYFGDPESPRTPNWYGYPTCFTVWEPSLFTDTTTLKTGSQFVVSPNSTFNDASCVGVSNPPRLSFPAHIAPIGSVFDKNATNLYVTFHGSWDRQPAAGYLVAEVPFTTTADGVYDPVAAADSKTGYKTVLSSQNPGSCNSPSLTQSTCWRLAGIGWDNAGEKLYVSSDNQADGEIFVLKKK</sequence>
<evidence type="ECO:0000259" key="2">
    <source>
        <dbReference type="Pfam" id="PF22807"/>
    </source>
</evidence>
<dbReference type="Gene3D" id="2.120.10.30">
    <property type="entry name" value="TolB, C-terminal domain"/>
    <property type="match status" value="1"/>
</dbReference>
<accession>A0A9W8NEK4</accession>
<evidence type="ECO:0000313" key="3">
    <source>
        <dbReference type="EMBL" id="KAJ3571531.1"/>
    </source>
</evidence>
<dbReference type="InterPro" id="IPR011041">
    <property type="entry name" value="Quinoprot_gluc/sorb_DH_b-prop"/>
</dbReference>
<proteinExistence type="predicted"/>
<feature type="signal peptide" evidence="1">
    <location>
        <begin position="1"/>
        <end position="19"/>
    </location>
</feature>
<reference evidence="3" key="1">
    <citation type="submission" date="2022-07" db="EMBL/GenBank/DDBJ databases">
        <title>Genome Sequence of Xylaria arbuscula.</title>
        <authorList>
            <person name="Buettner E."/>
        </authorList>
    </citation>
    <scope>NUCLEOTIDE SEQUENCE</scope>
    <source>
        <strain evidence="3">VT107</strain>
    </source>
</reference>
<dbReference type="EMBL" id="JANPWZ010000837">
    <property type="protein sequence ID" value="KAJ3571531.1"/>
    <property type="molecule type" value="Genomic_DNA"/>
</dbReference>
<dbReference type="Proteomes" id="UP001148614">
    <property type="component" value="Unassembled WGS sequence"/>
</dbReference>
<evidence type="ECO:0000313" key="4">
    <source>
        <dbReference type="Proteomes" id="UP001148614"/>
    </source>
</evidence>
<dbReference type="InterPro" id="IPR054539">
    <property type="entry name" value="Beta-prop_PDH"/>
</dbReference>
<dbReference type="Pfam" id="PF22807">
    <property type="entry name" value="TrAA12"/>
    <property type="match status" value="1"/>
</dbReference>
<keyword evidence="1" id="KW-0732">Signal</keyword>
<keyword evidence="4" id="KW-1185">Reference proteome</keyword>
<dbReference type="AlphaFoldDB" id="A0A9W8NEK4"/>
<evidence type="ECO:0000256" key="1">
    <source>
        <dbReference type="SAM" id="SignalP"/>
    </source>
</evidence>
<protein>
    <recommendedName>
        <fullName evidence="2">Pyrroloquinoline quinone-dependent pyranose dehydrogenase beta-propeller domain-containing protein</fullName>
    </recommendedName>
</protein>
<dbReference type="InterPro" id="IPR011042">
    <property type="entry name" value="6-blade_b-propeller_TolB-like"/>
</dbReference>
<name>A0A9W8NEK4_9PEZI</name>
<feature type="chain" id="PRO_5040933974" description="Pyrroloquinoline quinone-dependent pyranose dehydrogenase beta-propeller domain-containing protein" evidence="1">
    <location>
        <begin position="20"/>
        <end position="438"/>
    </location>
</feature>
<dbReference type="VEuPathDB" id="FungiDB:F4678DRAFT_412000"/>
<organism evidence="3 4">
    <name type="scientific">Xylaria arbuscula</name>
    <dbReference type="NCBI Taxonomy" id="114810"/>
    <lineage>
        <taxon>Eukaryota</taxon>
        <taxon>Fungi</taxon>
        <taxon>Dikarya</taxon>
        <taxon>Ascomycota</taxon>
        <taxon>Pezizomycotina</taxon>
        <taxon>Sordariomycetes</taxon>
        <taxon>Xylariomycetidae</taxon>
        <taxon>Xylariales</taxon>
        <taxon>Xylariaceae</taxon>
        <taxon>Xylaria</taxon>
    </lineage>
</organism>
<comment type="caution">
    <text evidence="3">The sequence shown here is derived from an EMBL/GenBank/DDBJ whole genome shotgun (WGS) entry which is preliminary data.</text>
</comment>
<dbReference type="SUPFAM" id="SSF50952">
    <property type="entry name" value="Soluble quinoprotein glucose dehydrogenase"/>
    <property type="match status" value="1"/>
</dbReference>